<dbReference type="AlphaFoldDB" id="A0A4P9W6T2"/>
<dbReference type="Pfam" id="PF01205">
    <property type="entry name" value="Impact_N"/>
    <property type="match status" value="1"/>
</dbReference>
<evidence type="ECO:0000313" key="4">
    <source>
        <dbReference type="EMBL" id="RKO86440.1"/>
    </source>
</evidence>
<proteinExistence type="inferred from homology"/>
<keyword evidence="5" id="KW-1185">Reference proteome</keyword>
<accession>A0A4P9W6T2</accession>
<dbReference type="GO" id="GO:0140469">
    <property type="term" value="P:GCN2-mediated signaling"/>
    <property type="evidence" value="ECO:0007669"/>
    <property type="project" value="TreeGrafter"/>
</dbReference>
<name>A0A4P9W6T2_9FUNG</name>
<dbReference type="InterPro" id="IPR001498">
    <property type="entry name" value="Impact_N"/>
</dbReference>
<dbReference type="Proteomes" id="UP000269721">
    <property type="component" value="Unassembled WGS sequence"/>
</dbReference>
<dbReference type="InterPro" id="IPR023582">
    <property type="entry name" value="Impact"/>
</dbReference>
<dbReference type="PROSITE" id="PS00910">
    <property type="entry name" value="UPF0029"/>
    <property type="match status" value="1"/>
</dbReference>
<feature type="non-terminal residue" evidence="4">
    <location>
        <position position="1"/>
    </location>
</feature>
<feature type="region of interest" description="Disordered" evidence="2">
    <location>
        <begin position="8"/>
        <end position="27"/>
    </location>
</feature>
<dbReference type="OrthoDB" id="69641at2759"/>
<feature type="domain" description="Impact N-terminal" evidence="3">
    <location>
        <begin position="23"/>
        <end position="79"/>
    </location>
</feature>
<reference evidence="5" key="1">
    <citation type="journal article" date="2018" name="Nat. Microbiol.">
        <title>Leveraging single-cell genomics to expand the fungal tree of life.</title>
        <authorList>
            <person name="Ahrendt S.R."/>
            <person name="Quandt C.A."/>
            <person name="Ciobanu D."/>
            <person name="Clum A."/>
            <person name="Salamov A."/>
            <person name="Andreopoulos B."/>
            <person name="Cheng J.F."/>
            <person name="Woyke T."/>
            <person name="Pelin A."/>
            <person name="Henrissat B."/>
            <person name="Reynolds N.K."/>
            <person name="Benny G.L."/>
            <person name="Smith M.E."/>
            <person name="James T.Y."/>
            <person name="Grigoriev I.V."/>
        </authorList>
    </citation>
    <scope>NUCLEOTIDE SEQUENCE [LARGE SCALE GENOMIC DNA]</scope>
</reference>
<organism evidence="4 5">
    <name type="scientific">Blyttiomyces helicus</name>
    <dbReference type="NCBI Taxonomy" id="388810"/>
    <lineage>
        <taxon>Eukaryota</taxon>
        <taxon>Fungi</taxon>
        <taxon>Fungi incertae sedis</taxon>
        <taxon>Chytridiomycota</taxon>
        <taxon>Chytridiomycota incertae sedis</taxon>
        <taxon>Chytridiomycetes</taxon>
        <taxon>Chytridiomycetes incertae sedis</taxon>
        <taxon>Blyttiomyces</taxon>
    </lineage>
</organism>
<dbReference type="Gene3D" id="3.30.230.30">
    <property type="entry name" value="Impact, N-terminal domain"/>
    <property type="match status" value="1"/>
</dbReference>
<dbReference type="PANTHER" id="PTHR16301:SF25">
    <property type="entry name" value="PROTEIN IMPACT"/>
    <property type="match status" value="1"/>
</dbReference>
<evidence type="ECO:0000256" key="2">
    <source>
        <dbReference type="SAM" id="MobiDB-lite"/>
    </source>
</evidence>
<dbReference type="GO" id="GO:0006446">
    <property type="term" value="P:regulation of translational initiation"/>
    <property type="evidence" value="ECO:0007669"/>
    <property type="project" value="TreeGrafter"/>
</dbReference>
<dbReference type="InterPro" id="IPR020568">
    <property type="entry name" value="Ribosomal_Su5_D2-typ_SF"/>
</dbReference>
<comment type="similarity">
    <text evidence="1">Belongs to the IMPACT family.</text>
</comment>
<evidence type="ECO:0000259" key="3">
    <source>
        <dbReference type="Pfam" id="PF01205"/>
    </source>
</evidence>
<dbReference type="PANTHER" id="PTHR16301">
    <property type="entry name" value="IMPACT-RELATED"/>
    <property type="match status" value="1"/>
</dbReference>
<protein>
    <recommendedName>
        <fullName evidence="3">Impact N-terminal domain-containing protein</fullName>
    </recommendedName>
</protein>
<dbReference type="GO" id="GO:0005737">
    <property type="term" value="C:cytoplasm"/>
    <property type="evidence" value="ECO:0007669"/>
    <property type="project" value="TreeGrafter"/>
</dbReference>
<evidence type="ECO:0000256" key="1">
    <source>
        <dbReference type="ARBA" id="ARBA00007665"/>
    </source>
</evidence>
<dbReference type="SUPFAM" id="SSF54211">
    <property type="entry name" value="Ribosomal protein S5 domain 2-like"/>
    <property type="match status" value="1"/>
</dbReference>
<feature type="non-terminal residue" evidence="4">
    <location>
        <position position="81"/>
    </location>
</feature>
<dbReference type="InterPro" id="IPR020569">
    <property type="entry name" value="UPF0029_Impact_CS"/>
</dbReference>
<sequence>AWRYLKLRPGRTGEGGPGDFVLESGSDDDGERWAGARVLRVLEEEGVVDGCAVVSRWWGGEMLGPVRFAHIENSARDAVRR</sequence>
<evidence type="ECO:0000313" key="5">
    <source>
        <dbReference type="Proteomes" id="UP000269721"/>
    </source>
</evidence>
<gene>
    <name evidence="4" type="ORF">BDK51DRAFT_4430</name>
</gene>
<dbReference type="InterPro" id="IPR036956">
    <property type="entry name" value="Impact_N_sf"/>
</dbReference>
<dbReference type="EMBL" id="KZ998195">
    <property type="protein sequence ID" value="RKO86440.1"/>
    <property type="molecule type" value="Genomic_DNA"/>
</dbReference>